<reference evidence="2 3" key="1">
    <citation type="journal article" date="2014" name="PLoS Genet.">
        <title>Phylogenetically driven sequencing of extremely halophilic archaea reveals strategies for static and dynamic osmo-response.</title>
        <authorList>
            <person name="Becker E.A."/>
            <person name="Seitzer P.M."/>
            <person name="Tritt A."/>
            <person name="Larsen D."/>
            <person name="Krusor M."/>
            <person name="Yao A.I."/>
            <person name="Wu D."/>
            <person name="Madern D."/>
            <person name="Eisen J.A."/>
            <person name="Darling A.E."/>
            <person name="Facciotti M.T."/>
        </authorList>
    </citation>
    <scope>NUCLEOTIDE SEQUENCE [LARGE SCALE GENOMIC DNA]</scope>
    <source>
        <strain evidence="2 3">JCM 13916</strain>
    </source>
</reference>
<evidence type="ECO:0000256" key="1">
    <source>
        <dbReference type="SAM" id="Phobius"/>
    </source>
</evidence>
<sequence length="83" mass="9068">MKEKAKAYALIAFLGIPLVFHVLFRTCGRTAYGCRRSLLGQFFVAQGGLLAEIVRSTEFLFTGVVGILFVIALIGSARDRLTS</sequence>
<dbReference type="Proteomes" id="UP000011528">
    <property type="component" value="Unassembled WGS sequence"/>
</dbReference>
<evidence type="ECO:0000313" key="2">
    <source>
        <dbReference type="EMBL" id="EMA71714.1"/>
    </source>
</evidence>
<keyword evidence="1" id="KW-1133">Transmembrane helix</keyword>
<dbReference type="STRING" id="1230455.C462_05313"/>
<organism evidence="2 3">
    <name type="scientific">Halorubrum distributum JCM 13916</name>
    <dbReference type="NCBI Taxonomy" id="1230455"/>
    <lineage>
        <taxon>Archaea</taxon>
        <taxon>Methanobacteriati</taxon>
        <taxon>Methanobacteriota</taxon>
        <taxon>Stenosarchaea group</taxon>
        <taxon>Halobacteria</taxon>
        <taxon>Halobacteriales</taxon>
        <taxon>Haloferacaceae</taxon>
        <taxon>Halorubrum</taxon>
        <taxon>Halorubrum distributum group</taxon>
    </lineage>
</organism>
<name>M0PQ96_9EURY</name>
<feature type="transmembrane region" description="Helical" evidence="1">
    <location>
        <begin position="7"/>
        <end position="24"/>
    </location>
</feature>
<protein>
    <submittedName>
        <fullName evidence="2">Uncharacterized protein</fullName>
    </submittedName>
</protein>
<keyword evidence="1" id="KW-0812">Transmembrane</keyword>
<dbReference type="RefSeq" id="WP_007994244.1">
    <property type="nucleotide sequence ID" value="NZ_AOJJ01000044.1"/>
</dbReference>
<dbReference type="EMBL" id="AOJJ01000044">
    <property type="protein sequence ID" value="EMA71714.1"/>
    <property type="molecule type" value="Genomic_DNA"/>
</dbReference>
<keyword evidence="1" id="KW-0472">Membrane</keyword>
<dbReference type="AlphaFoldDB" id="M0PQ96"/>
<evidence type="ECO:0000313" key="3">
    <source>
        <dbReference type="Proteomes" id="UP000011528"/>
    </source>
</evidence>
<proteinExistence type="predicted"/>
<comment type="caution">
    <text evidence="2">The sequence shown here is derived from an EMBL/GenBank/DDBJ whole genome shotgun (WGS) entry which is preliminary data.</text>
</comment>
<gene>
    <name evidence="2" type="ORF">C462_05313</name>
</gene>
<accession>M0PQ96</accession>
<feature type="transmembrane region" description="Helical" evidence="1">
    <location>
        <begin position="59"/>
        <end position="77"/>
    </location>
</feature>
<dbReference type="PATRIC" id="fig|1230455.3.peg.1000"/>